<dbReference type="Pfam" id="PF13516">
    <property type="entry name" value="LRR_6"/>
    <property type="match status" value="4"/>
</dbReference>
<dbReference type="SMART" id="SM00368">
    <property type="entry name" value="LRR_RI"/>
    <property type="match status" value="6"/>
</dbReference>
<dbReference type="SUPFAM" id="SSF52047">
    <property type="entry name" value="RNI-like"/>
    <property type="match status" value="1"/>
</dbReference>
<evidence type="ECO:0000256" key="1">
    <source>
        <dbReference type="ARBA" id="ARBA00004245"/>
    </source>
</evidence>
<dbReference type="Gene3D" id="3.80.10.10">
    <property type="entry name" value="Ribonuclease Inhibitor"/>
    <property type="match status" value="1"/>
</dbReference>
<evidence type="ECO:0000256" key="3">
    <source>
        <dbReference type="ARBA" id="ARBA00023212"/>
    </source>
</evidence>
<dbReference type="PANTHER" id="PTHR24107:SF2">
    <property type="entry name" value="NLR FAMILY CARD DOMAIN CONTAINING 3"/>
    <property type="match status" value="1"/>
</dbReference>
<keyword evidence="5" id="KW-1185">Reference proteome</keyword>
<accession>A0A8J6E0V9</accession>
<evidence type="ECO:0000313" key="4">
    <source>
        <dbReference type="EMBL" id="KAG9392336.1"/>
    </source>
</evidence>
<comment type="caution">
    <text evidence="4">The sequence shown here is derived from an EMBL/GenBank/DDBJ whole genome shotgun (WGS) entry which is preliminary data.</text>
</comment>
<keyword evidence="2" id="KW-0963">Cytoplasm</keyword>
<dbReference type="GO" id="GO:0005856">
    <property type="term" value="C:cytoskeleton"/>
    <property type="evidence" value="ECO:0007669"/>
    <property type="project" value="UniProtKB-SubCell"/>
</dbReference>
<protein>
    <submittedName>
        <fullName evidence="4">Leucine Rich repeat</fullName>
    </submittedName>
</protein>
<dbReference type="InterPro" id="IPR052410">
    <property type="entry name" value="DRC5"/>
</dbReference>
<sequence length="387" mass="42583">MDETPYSNVFAPYHYNTAFNSALREKLEFICRSKGHISTLITLHPIEFKTPQPVPKVSHFLLSDEWWTRCAATFPWMLRVRAAFDGEPALLCPYRGITPAPLAVVFSLMPRYFCHVTTLDLSGNPLGTDGLSLFEAAFAEFESLKVLALAHCEIDDAACIKLSGALVRVPGLTELYLHMNDIADAGLRAICRSLGDSLKVLSLWGNVITGDGCAALAPLIQRSPLTRLSLAYNYIGCTGLEQIAPHLKACPLIELDLSVCGLGPGIGQLIREMAEGQQGLTALRCWGNYIGKGTREERKENAANLLYLFRHGQNNSLAIVDLHANNISARATRKLCMALARHTSVRTANLRGNCCDGVRRWVLVLLRPTLRGYFKNVAGEPSAKYLV</sequence>
<dbReference type="Proteomes" id="UP000717585">
    <property type="component" value="Unassembled WGS sequence"/>
</dbReference>
<proteinExistence type="predicted"/>
<organism evidence="4 5">
    <name type="scientific">Carpediemonas membranifera</name>
    <dbReference type="NCBI Taxonomy" id="201153"/>
    <lineage>
        <taxon>Eukaryota</taxon>
        <taxon>Metamonada</taxon>
        <taxon>Carpediemonas-like organisms</taxon>
        <taxon>Carpediemonas</taxon>
    </lineage>
</organism>
<comment type="subcellular location">
    <subcellularLocation>
        <location evidence="1">Cytoplasm</location>
        <location evidence="1">Cytoskeleton</location>
    </subcellularLocation>
</comment>
<dbReference type="AlphaFoldDB" id="A0A8J6E0V9"/>
<gene>
    <name evidence="4" type="ORF">J8273_5326</name>
</gene>
<dbReference type="OrthoDB" id="120976at2759"/>
<name>A0A8J6E0V9_9EUKA</name>
<dbReference type="InterPro" id="IPR001611">
    <property type="entry name" value="Leu-rich_rpt"/>
</dbReference>
<dbReference type="PANTHER" id="PTHR24107">
    <property type="entry name" value="YNEIN REGULATORY COMPLEX SUBUNIT 5"/>
    <property type="match status" value="1"/>
</dbReference>
<dbReference type="InterPro" id="IPR032675">
    <property type="entry name" value="LRR_dom_sf"/>
</dbReference>
<evidence type="ECO:0000313" key="5">
    <source>
        <dbReference type="Proteomes" id="UP000717585"/>
    </source>
</evidence>
<evidence type="ECO:0000256" key="2">
    <source>
        <dbReference type="ARBA" id="ARBA00022490"/>
    </source>
</evidence>
<dbReference type="EMBL" id="JAHDYR010000038">
    <property type="protein sequence ID" value="KAG9392336.1"/>
    <property type="molecule type" value="Genomic_DNA"/>
</dbReference>
<reference evidence="4" key="1">
    <citation type="submission" date="2021-05" db="EMBL/GenBank/DDBJ databases">
        <title>A free-living protist that lacks canonical eukaryotic 1 DNA replication and segregation systems.</title>
        <authorList>
            <person name="Salas-Leiva D.E."/>
            <person name="Tromer E.C."/>
            <person name="Curtis B.A."/>
            <person name="Jerlstrom-Hultqvist J."/>
            <person name="Kolisko M."/>
            <person name="Yi Z."/>
            <person name="Salas-Leiva J.S."/>
            <person name="Gallot-Lavallee L."/>
            <person name="Kops G.J.P.L."/>
            <person name="Archibald J.M."/>
            <person name="Simpson A.G.B."/>
            <person name="Roger A.J."/>
        </authorList>
    </citation>
    <scope>NUCLEOTIDE SEQUENCE</scope>
    <source>
        <strain evidence="4">BICM</strain>
    </source>
</reference>
<keyword evidence="3" id="KW-0206">Cytoskeleton</keyword>